<protein>
    <recommendedName>
        <fullName evidence="4">Cell division protein FtsL</fullName>
    </recommendedName>
</protein>
<keyword evidence="1" id="KW-0812">Transmembrane</keyword>
<dbReference type="AlphaFoldDB" id="H1D1R5"/>
<feature type="transmembrane region" description="Helical" evidence="1">
    <location>
        <begin position="16"/>
        <end position="34"/>
    </location>
</feature>
<comment type="caution">
    <text evidence="2">The sequence shown here is derived from an EMBL/GenBank/DDBJ whole genome shotgun (WGS) entry which is preliminary data.</text>
</comment>
<evidence type="ECO:0000313" key="3">
    <source>
        <dbReference type="Proteomes" id="UP000003277"/>
    </source>
</evidence>
<keyword evidence="1" id="KW-1133">Transmembrane helix</keyword>
<dbReference type="EMBL" id="ADLT01000052">
    <property type="protein sequence ID" value="EHO62428.1"/>
    <property type="molecule type" value="Genomic_DNA"/>
</dbReference>
<evidence type="ECO:0008006" key="4">
    <source>
        <dbReference type="Google" id="ProtNLM"/>
    </source>
</evidence>
<dbReference type="Proteomes" id="UP000003277">
    <property type="component" value="Unassembled WGS sequence"/>
</dbReference>
<dbReference type="HOGENOM" id="CLU_2422195_0_0_9"/>
<dbReference type="PATRIC" id="fig|742743.3.peg.1584"/>
<gene>
    <name evidence="2" type="ORF">HMPREF9453_01553</name>
</gene>
<dbReference type="STRING" id="742743.HMPREF9453_01553"/>
<evidence type="ECO:0000256" key="1">
    <source>
        <dbReference type="SAM" id="Phobius"/>
    </source>
</evidence>
<proteinExistence type="predicted"/>
<sequence>MKQWKEKLDWERNRPFYLIMAVLLAMVVYQQFLITDLQERMMNIESSSYDDQLNDIRWEAETALSENREQEKDILQLQKHSATQNWRLMEMEWDTYGK</sequence>
<evidence type="ECO:0000313" key="2">
    <source>
        <dbReference type="EMBL" id="EHO62428.1"/>
    </source>
</evidence>
<accession>H1D1R5</accession>
<keyword evidence="3" id="KW-1185">Reference proteome</keyword>
<dbReference type="RefSeq" id="WP_008860047.1">
    <property type="nucleotide sequence ID" value="NZ_JH591188.1"/>
</dbReference>
<keyword evidence="1" id="KW-0472">Membrane</keyword>
<reference evidence="2 3" key="1">
    <citation type="submission" date="2011-11" db="EMBL/GenBank/DDBJ databases">
        <title>The Genome Sequence of Dialister succinatiphilus YIT 11850.</title>
        <authorList>
            <consortium name="The Broad Institute Genome Sequencing Platform"/>
            <person name="Earl A."/>
            <person name="Ward D."/>
            <person name="Feldgarden M."/>
            <person name="Gevers D."/>
            <person name="Morotomi M."/>
            <person name="Young S.K."/>
            <person name="Zeng Q."/>
            <person name="Gargeya S."/>
            <person name="Fitzgerald M."/>
            <person name="Haas B."/>
            <person name="Abouelleil A."/>
            <person name="Alvarado L."/>
            <person name="Arachchi H.M."/>
            <person name="Berlin A."/>
            <person name="Brown A."/>
            <person name="Chapman S.B."/>
            <person name="Dunbar C."/>
            <person name="Gearin G."/>
            <person name="Goldberg J."/>
            <person name="Griggs A."/>
            <person name="Gujja S."/>
            <person name="Heiman D."/>
            <person name="Howarth C."/>
            <person name="Lui A."/>
            <person name="MacDonald P.J.P."/>
            <person name="Montmayeur A."/>
            <person name="Murphy C."/>
            <person name="Neiman D."/>
            <person name="Pearson M."/>
            <person name="Priest M."/>
            <person name="Roberts A."/>
            <person name="Saif S."/>
            <person name="Shea T."/>
            <person name="Sisk P."/>
            <person name="Stolte C."/>
            <person name="Sykes S."/>
            <person name="Wortman J."/>
            <person name="Nusbaum C."/>
            <person name="Birren B."/>
        </authorList>
    </citation>
    <scope>NUCLEOTIDE SEQUENCE [LARGE SCALE GENOMIC DNA]</scope>
    <source>
        <strain evidence="2 3">YIT 11850</strain>
    </source>
</reference>
<organism evidence="2 3">
    <name type="scientific">Dialister succinatiphilus YIT 11850</name>
    <dbReference type="NCBI Taxonomy" id="742743"/>
    <lineage>
        <taxon>Bacteria</taxon>
        <taxon>Bacillati</taxon>
        <taxon>Bacillota</taxon>
        <taxon>Negativicutes</taxon>
        <taxon>Veillonellales</taxon>
        <taxon>Veillonellaceae</taxon>
        <taxon>Dialister</taxon>
    </lineage>
</organism>
<name>H1D1R5_9FIRM</name>